<keyword evidence="1" id="KW-0472">Membrane</keyword>
<dbReference type="AlphaFoldDB" id="A0A6A3C618"/>
<sequence>MIRDRDFGRDIAVSLPSELPATAAIASVTTVIVPAMVAITASIAEERIKKWGGDVDNEEENLLQR</sequence>
<evidence type="ECO:0000256" key="1">
    <source>
        <dbReference type="SAM" id="Phobius"/>
    </source>
</evidence>
<evidence type="ECO:0000313" key="3">
    <source>
        <dbReference type="Proteomes" id="UP000436088"/>
    </source>
</evidence>
<name>A0A6A3C618_HIBSY</name>
<reference evidence="2" key="1">
    <citation type="submission" date="2019-09" db="EMBL/GenBank/DDBJ databases">
        <title>Draft genome information of white flower Hibiscus syriacus.</title>
        <authorList>
            <person name="Kim Y.-M."/>
        </authorList>
    </citation>
    <scope>NUCLEOTIDE SEQUENCE [LARGE SCALE GENOMIC DNA]</scope>
    <source>
        <strain evidence="2">YM2019G1</strain>
    </source>
</reference>
<protein>
    <submittedName>
        <fullName evidence="2">Uncharacterized protein</fullName>
    </submittedName>
</protein>
<gene>
    <name evidence="2" type="ORF">F3Y22_tig00013808pilonHSYRG00020</name>
</gene>
<feature type="transmembrane region" description="Helical" evidence="1">
    <location>
        <begin position="20"/>
        <end position="41"/>
    </location>
</feature>
<proteinExistence type="predicted"/>
<dbReference type="Proteomes" id="UP000436088">
    <property type="component" value="Unassembled WGS sequence"/>
</dbReference>
<keyword evidence="1" id="KW-1133">Transmembrane helix</keyword>
<comment type="caution">
    <text evidence="2">The sequence shown here is derived from an EMBL/GenBank/DDBJ whole genome shotgun (WGS) entry which is preliminary data.</text>
</comment>
<keyword evidence="1" id="KW-0812">Transmembrane</keyword>
<evidence type="ECO:0000313" key="2">
    <source>
        <dbReference type="EMBL" id="KAE8722622.1"/>
    </source>
</evidence>
<dbReference type="EMBL" id="VEPZ02000559">
    <property type="protein sequence ID" value="KAE8722622.1"/>
    <property type="molecule type" value="Genomic_DNA"/>
</dbReference>
<keyword evidence="3" id="KW-1185">Reference proteome</keyword>
<accession>A0A6A3C618</accession>
<organism evidence="2 3">
    <name type="scientific">Hibiscus syriacus</name>
    <name type="common">Rose of Sharon</name>
    <dbReference type="NCBI Taxonomy" id="106335"/>
    <lineage>
        <taxon>Eukaryota</taxon>
        <taxon>Viridiplantae</taxon>
        <taxon>Streptophyta</taxon>
        <taxon>Embryophyta</taxon>
        <taxon>Tracheophyta</taxon>
        <taxon>Spermatophyta</taxon>
        <taxon>Magnoliopsida</taxon>
        <taxon>eudicotyledons</taxon>
        <taxon>Gunneridae</taxon>
        <taxon>Pentapetalae</taxon>
        <taxon>rosids</taxon>
        <taxon>malvids</taxon>
        <taxon>Malvales</taxon>
        <taxon>Malvaceae</taxon>
        <taxon>Malvoideae</taxon>
        <taxon>Hibiscus</taxon>
    </lineage>
</organism>